<dbReference type="PANTHER" id="PTHR35794">
    <property type="entry name" value="CELL DIVISION PROTEIN DIVIVA"/>
    <property type="match status" value="1"/>
</dbReference>
<keyword evidence="3" id="KW-0963">Cytoplasm</keyword>
<dbReference type="Pfam" id="PF05103">
    <property type="entry name" value="DivIVA"/>
    <property type="match status" value="1"/>
</dbReference>
<dbReference type="GO" id="GO:0051301">
    <property type="term" value="P:cell division"/>
    <property type="evidence" value="ECO:0007669"/>
    <property type="project" value="UniProtKB-KW"/>
</dbReference>
<evidence type="ECO:0000256" key="1">
    <source>
        <dbReference type="ARBA" id="ARBA00004496"/>
    </source>
</evidence>
<dbReference type="RefSeq" id="WP_186886387.1">
    <property type="nucleotide sequence ID" value="NZ_JACONZ010000001.1"/>
</dbReference>
<evidence type="ECO:0000313" key="9">
    <source>
        <dbReference type="EMBL" id="MBC5580009.1"/>
    </source>
</evidence>
<dbReference type="InterPro" id="IPR007793">
    <property type="entry name" value="DivIVA_fam"/>
</dbReference>
<comment type="caution">
    <text evidence="9">The sequence shown here is derived from an EMBL/GenBank/DDBJ whole genome shotgun (WGS) entry which is preliminary data.</text>
</comment>
<keyword evidence="6" id="KW-0131">Cell cycle</keyword>
<proteinExistence type="inferred from homology"/>
<evidence type="ECO:0000256" key="8">
    <source>
        <dbReference type="SAM" id="MobiDB-lite"/>
    </source>
</evidence>
<gene>
    <name evidence="9" type="ORF">H8S23_00640</name>
</gene>
<dbReference type="EMBL" id="JACONZ010000001">
    <property type="protein sequence ID" value="MBC5580009.1"/>
    <property type="molecule type" value="Genomic_DNA"/>
</dbReference>
<keyword evidence="10" id="KW-1185">Reference proteome</keyword>
<organism evidence="9 10">
    <name type="scientific">Anaerofilum hominis</name>
    <dbReference type="NCBI Taxonomy" id="2763016"/>
    <lineage>
        <taxon>Bacteria</taxon>
        <taxon>Bacillati</taxon>
        <taxon>Bacillota</taxon>
        <taxon>Clostridia</taxon>
        <taxon>Eubacteriales</taxon>
        <taxon>Oscillospiraceae</taxon>
        <taxon>Anaerofilum</taxon>
    </lineage>
</organism>
<reference evidence="9" key="1">
    <citation type="submission" date="2020-08" db="EMBL/GenBank/DDBJ databases">
        <title>Genome public.</title>
        <authorList>
            <person name="Liu C."/>
            <person name="Sun Q."/>
        </authorList>
    </citation>
    <scope>NUCLEOTIDE SEQUENCE</scope>
    <source>
        <strain evidence="9">BX8</strain>
    </source>
</reference>
<evidence type="ECO:0000256" key="5">
    <source>
        <dbReference type="ARBA" id="ARBA00023054"/>
    </source>
</evidence>
<feature type="compositionally biased region" description="Acidic residues" evidence="8">
    <location>
        <begin position="168"/>
        <end position="177"/>
    </location>
</feature>
<evidence type="ECO:0000256" key="2">
    <source>
        <dbReference type="ARBA" id="ARBA00009008"/>
    </source>
</evidence>
<protein>
    <submittedName>
        <fullName evidence="9">DivIVA domain-containing protein</fullName>
    </submittedName>
</protein>
<comment type="subcellular location">
    <subcellularLocation>
        <location evidence="1">Cytoplasm</location>
    </subcellularLocation>
</comment>
<dbReference type="Proteomes" id="UP000659630">
    <property type="component" value="Unassembled WGS sequence"/>
</dbReference>
<dbReference type="InterPro" id="IPR019933">
    <property type="entry name" value="DivIVA_domain"/>
</dbReference>
<evidence type="ECO:0000256" key="6">
    <source>
        <dbReference type="ARBA" id="ARBA00023306"/>
    </source>
</evidence>
<evidence type="ECO:0000313" key="10">
    <source>
        <dbReference type="Proteomes" id="UP000659630"/>
    </source>
</evidence>
<dbReference type="GO" id="GO:0005737">
    <property type="term" value="C:cytoplasm"/>
    <property type="evidence" value="ECO:0007669"/>
    <property type="project" value="UniProtKB-SubCell"/>
</dbReference>
<evidence type="ECO:0000256" key="4">
    <source>
        <dbReference type="ARBA" id="ARBA00022618"/>
    </source>
</evidence>
<accession>A0A923I589</accession>
<comment type="similarity">
    <text evidence="2">Belongs to the DivIVA family.</text>
</comment>
<feature type="coiled-coil region" evidence="7">
    <location>
        <begin position="28"/>
        <end position="76"/>
    </location>
</feature>
<evidence type="ECO:0000256" key="3">
    <source>
        <dbReference type="ARBA" id="ARBA00022490"/>
    </source>
</evidence>
<keyword evidence="5 7" id="KW-0175">Coiled coil</keyword>
<name>A0A923I589_9FIRM</name>
<keyword evidence="4" id="KW-0132">Cell division</keyword>
<dbReference type="NCBIfam" id="TIGR03544">
    <property type="entry name" value="DivI1A_domain"/>
    <property type="match status" value="1"/>
</dbReference>
<dbReference type="Gene3D" id="6.10.250.660">
    <property type="match status" value="1"/>
</dbReference>
<dbReference type="PANTHER" id="PTHR35794:SF2">
    <property type="entry name" value="CELL DIVISION PROTEIN DIVIVA"/>
    <property type="match status" value="1"/>
</dbReference>
<dbReference type="AlphaFoldDB" id="A0A923I589"/>
<sequence>MLSSEEIRSVTFEKAMRGYRTEDVDAFLEQVAAGVDQLAAEKADLEKKLYILAQKVEEYRAEEDTLKSALINAQRLGENVIHEAKAKADSVVRESTSRAQRILEAAAEREREEKDKLRQLEAEIASFKGGILSLYQQHIESLSELDRRVGDVHTAVFGEEAAAQEESSAPEEGEEITAEPVEASAIENAGSIVDSYQDAVLNRDAD</sequence>
<feature type="region of interest" description="Disordered" evidence="8">
    <location>
        <begin position="161"/>
        <end position="182"/>
    </location>
</feature>
<evidence type="ECO:0000256" key="7">
    <source>
        <dbReference type="SAM" id="Coils"/>
    </source>
</evidence>